<evidence type="ECO:0000256" key="3">
    <source>
        <dbReference type="ARBA" id="ARBA00023237"/>
    </source>
</evidence>
<evidence type="ECO:0000313" key="7">
    <source>
        <dbReference type="EMBL" id="OHX66544.1"/>
    </source>
</evidence>
<sequence length="333" mass="38965">MTHKHYILISFFIFFVNTLTCTTVFALEKITLVGTVYSNKNKPIEGVDIQVFKLNKESESSKKVLTLVFKTTTNQEGKFYVDLTNKDNFEIYCSKEKWTSTTPQISVVTSEMQGNQKISIRQTMIKKNENPSIKINNTNYQSTSITYEIIDVKMGTSFIYQNNFEEFYFNVHHFGEYRVYASSPNYLSPFYQKLIIDNDKEYKLNLKFNEDKVNKFLTYPFEVNTDIITSSSKDELDQLISDLKKKPQYMIVISCHTDSRGDDLFNLKLSQKQANSLKLYLISQGISEKRIEAEGFGEKLLVNECKNNVKCSNLKHLENRRIEYRFKKWIDKS</sequence>
<dbReference type="AlphaFoldDB" id="A0A1S1YZV6"/>
<dbReference type="SUPFAM" id="SSF49464">
    <property type="entry name" value="Carboxypeptidase regulatory domain-like"/>
    <property type="match status" value="1"/>
</dbReference>
<dbReference type="InterPro" id="IPR008969">
    <property type="entry name" value="CarboxyPept-like_regulatory"/>
</dbReference>
<dbReference type="InterPro" id="IPR036737">
    <property type="entry name" value="OmpA-like_sf"/>
</dbReference>
<accession>A0A1S1YZV6</accession>
<dbReference type="PRINTS" id="PR01021">
    <property type="entry name" value="OMPADOMAIN"/>
</dbReference>
<dbReference type="OrthoDB" id="868723at2"/>
<feature type="domain" description="OmpA-like" evidence="6">
    <location>
        <begin position="208"/>
        <end position="330"/>
    </location>
</feature>
<evidence type="ECO:0000313" key="8">
    <source>
        <dbReference type="Proteomes" id="UP000179797"/>
    </source>
</evidence>
<evidence type="ECO:0000256" key="1">
    <source>
        <dbReference type="ARBA" id="ARBA00004442"/>
    </source>
</evidence>
<organism evidence="7 8">
    <name type="scientific">Flammeovirga pacifica</name>
    <dbReference type="NCBI Taxonomy" id="915059"/>
    <lineage>
        <taxon>Bacteria</taxon>
        <taxon>Pseudomonadati</taxon>
        <taxon>Bacteroidota</taxon>
        <taxon>Cytophagia</taxon>
        <taxon>Cytophagales</taxon>
        <taxon>Flammeovirgaceae</taxon>
        <taxon>Flammeovirga</taxon>
    </lineage>
</organism>
<dbReference type="CDD" id="cd07185">
    <property type="entry name" value="OmpA_C-like"/>
    <property type="match status" value="1"/>
</dbReference>
<dbReference type="SUPFAM" id="SSF103088">
    <property type="entry name" value="OmpA-like"/>
    <property type="match status" value="1"/>
</dbReference>
<dbReference type="InterPro" id="IPR050330">
    <property type="entry name" value="Bact_OuterMem_StrucFunc"/>
</dbReference>
<evidence type="ECO:0000256" key="5">
    <source>
        <dbReference type="SAM" id="Phobius"/>
    </source>
</evidence>
<evidence type="ECO:0000259" key="6">
    <source>
        <dbReference type="PROSITE" id="PS51123"/>
    </source>
</evidence>
<keyword evidence="3" id="KW-0998">Cell outer membrane</keyword>
<dbReference type="InterPro" id="IPR006664">
    <property type="entry name" value="OMP_bac"/>
</dbReference>
<dbReference type="PANTHER" id="PTHR30329:SF21">
    <property type="entry name" value="LIPOPROTEIN YIAD-RELATED"/>
    <property type="match status" value="1"/>
</dbReference>
<dbReference type="PROSITE" id="PS51123">
    <property type="entry name" value="OMPA_2"/>
    <property type="match status" value="1"/>
</dbReference>
<dbReference type="GO" id="GO:0009279">
    <property type="term" value="C:cell outer membrane"/>
    <property type="evidence" value="ECO:0007669"/>
    <property type="project" value="UniProtKB-SubCell"/>
</dbReference>
<keyword evidence="2 4" id="KW-0472">Membrane</keyword>
<dbReference type="STRING" id="915059.NH26_09330"/>
<dbReference type="Pfam" id="PF00691">
    <property type="entry name" value="OmpA"/>
    <property type="match status" value="1"/>
</dbReference>
<dbReference type="RefSeq" id="WP_044221442.1">
    <property type="nucleotide sequence ID" value="NZ_JRYR02000001.1"/>
</dbReference>
<feature type="transmembrane region" description="Helical" evidence="5">
    <location>
        <begin position="6"/>
        <end position="27"/>
    </location>
</feature>
<gene>
    <name evidence="7" type="ORF">NH26_09330</name>
</gene>
<proteinExistence type="predicted"/>
<dbReference type="Gene3D" id="2.60.40.1120">
    <property type="entry name" value="Carboxypeptidase-like, regulatory domain"/>
    <property type="match status" value="1"/>
</dbReference>
<comment type="caution">
    <text evidence="7">The sequence shown here is derived from an EMBL/GenBank/DDBJ whole genome shotgun (WGS) entry which is preliminary data.</text>
</comment>
<dbReference type="Proteomes" id="UP000179797">
    <property type="component" value="Unassembled WGS sequence"/>
</dbReference>
<comment type="subcellular location">
    <subcellularLocation>
        <location evidence="1">Cell outer membrane</location>
    </subcellularLocation>
</comment>
<reference evidence="7 8" key="1">
    <citation type="journal article" date="2012" name="Int. J. Syst. Evol. Microbiol.">
        <title>Flammeovirga pacifica sp. nov., isolated from deep-sea sediment.</title>
        <authorList>
            <person name="Xu H."/>
            <person name="Fu Y."/>
            <person name="Yang N."/>
            <person name="Ding Z."/>
            <person name="Lai Q."/>
            <person name="Zeng R."/>
        </authorList>
    </citation>
    <scope>NUCLEOTIDE SEQUENCE [LARGE SCALE GENOMIC DNA]</scope>
    <source>
        <strain evidence="8">DSM 24597 / LMG 26175 / WPAGA1</strain>
    </source>
</reference>
<dbReference type="EMBL" id="JRYR02000001">
    <property type="protein sequence ID" value="OHX66544.1"/>
    <property type="molecule type" value="Genomic_DNA"/>
</dbReference>
<dbReference type="Gene3D" id="3.30.1330.60">
    <property type="entry name" value="OmpA-like domain"/>
    <property type="match status" value="1"/>
</dbReference>
<keyword evidence="5" id="KW-0812">Transmembrane</keyword>
<protein>
    <recommendedName>
        <fullName evidence="6">OmpA-like domain-containing protein</fullName>
    </recommendedName>
</protein>
<keyword evidence="5" id="KW-1133">Transmembrane helix</keyword>
<dbReference type="InterPro" id="IPR006665">
    <property type="entry name" value="OmpA-like"/>
</dbReference>
<name>A0A1S1YZV6_FLAPC</name>
<evidence type="ECO:0000256" key="2">
    <source>
        <dbReference type="ARBA" id="ARBA00023136"/>
    </source>
</evidence>
<evidence type="ECO:0000256" key="4">
    <source>
        <dbReference type="PROSITE-ProRule" id="PRU00473"/>
    </source>
</evidence>
<keyword evidence="8" id="KW-1185">Reference proteome</keyword>
<dbReference type="PANTHER" id="PTHR30329">
    <property type="entry name" value="STATOR ELEMENT OF FLAGELLAR MOTOR COMPLEX"/>
    <property type="match status" value="1"/>
</dbReference>